<dbReference type="EMBL" id="JBHSWH010000001">
    <property type="protein sequence ID" value="MFC6707709.1"/>
    <property type="molecule type" value="Genomic_DNA"/>
</dbReference>
<dbReference type="PROSITE" id="PS51257">
    <property type="entry name" value="PROKAR_LIPOPROTEIN"/>
    <property type="match status" value="1"/>
</dbReference>
<dbReference type="Gene3D" id="1.20.1260.10">
    <property type="match status" value="1"/>
</dbReference>
<keyword evidence="3" id="KW-1185">Reference proteome</keyword>
<reference evidence="3" key="1">
    <citation type="journal article" date="2019" name="Int. J. Syst. Evol. Microbiol.">
        <title>The Global Catalogue of Microorganisms (GCM) 10K type strain sequencing project: providing services to taxonomists for standard genome sequencing and annotation.</title>
        <authorList>
            <consortium name="The Broad Institute Genomics Platform"/>
            <consortium name="The Broad Institute Genome Sequencing Center for Infectious Disease"/>
            <person name="Wu L."/>
            <person name="Ma J."/>
        </authorList>
    </citation>
    <scope>NUCLEOTIDE SEQUENCE [LARGE SCALE GENOMIC DNA]</scope>
    <source>
        <strain evidence="3">CCUG 58127</strain>
    </source>
</reference>
<comment type="caution">
    <text evidence="2">The sequence shown here is derived from an EMBL/GenBank/DDBJ whole genome shotgun (WGS) entry which is preliminary data.</text>
</comment>
<evidence type="ECO:0000313" key="3">
    <source>
        <dbReference type="Proteomes" id="UP001596298"/>
    </source>
</evidence>
<sequence>MPNADQRAMLGRRALLAAVLTGSVAGLAGCGIRMEGDAPHIPGIQKQGPPPDQATLRVLVTSIDTAISAAGHSAWETTLAGVHRAQRTRLLAVMATQGMTPAATTAQPTGPAVDPGAMFRFEQAGARAIGSLMTLSARNLPMAAAIAVTQNAGAALLGHRVAVNGGVVPKPAVVQAILPSLRAAIYAFEVIIAKTPLKARKRAEATLTGLHAVRATWEASLGKDLPTSPDGFTLPVQPTTNARRQQLAQLVLTDLVDACAGQVTATRSDRGGFIGLTTLWADSTAQLWQWGAKPTPFPGLQ</sequence>
<accession>A0ABW2AL95</accession>
<dbReference type="Proteomes" id="UP001596298">
    <property type="component" value="Unassembled WGS sequence"/>
</dbReference>
<feature type="domain" description="DUF4439" evidence="1">
    <location>
        <begin position="182"/>
        <end position="300"/>
    </location>
</feature>
<dbReference type="Pfam" id="PF14530">
    <property type="entry name" value="DUF4439"/>
    <property type="match status" value="1"/>
</dbReference>
<gene>
    <name evidence="2" type="ORF">ACFQDH_21330</name>
</gene>
<organism evidence="2 3">
    <name type="scientific">Flexivirga alba</name>
    <dbReference type="NCBI Taxonomy" id="702742"/>
    <lineage>
        <taxon>Bacteria</taxon>
        <taxon>Bacillati</taxon>
        <taxon>Actinomycetota</taxon>
        <taxon>Actinomycetes</taxon>
        <taxon>Micrococcales</taxon>
        <taxon>Dermacoccaceae</taxon>
        <taxon>Flexivirga</taxon>
    </lineage>
</organism>
<proteinExistence type="predicted"/>
<evidence type="ECO:0000259" key="1">
    <source>
        <dbReference type="Pfam" id="PF14530"/>
    </source>
</evidence>
<evidence type="ECO:0000313" key="2">
    <source>
        <dbReference type="EMBL" id="MFC6707709.1"/>
    </source>
</evidence>
<dbReference type="InterPro" id="IPR012347">
    <property type="entry name" value="Ferritin-like"/>
</dbReference>
<dbReference type="RefSeq" id="WP_382404377.1">
    <property type="nucleotide sequence ID" value="NZ_JBHSWH010000001.1"/>
</dbReference>
<dbReference type="SUPFAM" id="SSF47240">
    <property type="entry name" value="Ferritin-like"/>
    <property type="match status" value="1"/>
</dbReference>
<protein>
    <submittedName>
        <fullName evidence="2">DUF4439 domain-containing protein</fullName>
    </submittedName>
</protein>
<dbReference type="InterPro" id="IPR009078">
    <property type="entry name" value="Ferritin-like_SF"/>
</dbReference>
<name>A0ABW2AL95_9MICO</name>
<dbReference type="InterPro" id="IPR029447">
    <property type="entry name" value="DUF4439"/>
</dbReference>